<protein>
    <submittedName>
        <fullName evidence="12">Flagellar M-ring protein</fullName>
    </submittedName>
</protein>
<dbReference type="Pfam" id="PF01514">
    <property type="entry name" value="YscJ_FliF"/>
    <property type="match status" value="1"/>
</dbReference>
<comment type="subcellular location">
    <subcellularLocation>
        <location evidence="1">Bacterial flagellum basal body</location>
    </subcellularLocation>
    <subcellularLocation>
        <location evidence="2">Cell membrane</location>
        <topology evidence="2">Multi-pass membrane protein</topology>
    </subcellularLocation>
</comment>
<comment type="caution">
    <text evidence="12">The sequence shown here is derived from an EMBL/GenBank/DDBJ whole genome shotgun (WGS) entry which is preliminary data.</text>
</comment>
<reference evidence="12 13" key="1">
    <citation type="submission" date="2016-07" db="EMBL/GenBank/DDBJ databases">
        <title>Characterization of isolates of Eisenbergiella tayi derived from blood cultures, using whole genome sequencing.</title>
        <authorList>
            <person name="Burdz T."/>
            <person name="Wiebe D."/>
            <person name="Huynh C."/>
            <person name="Bernard K."/>
        </authorList>
    </citation>
    <scope>NUCLEOTIDE SEQUENCE [LARGE SCALE GENOMIC DNA]</scope>
    <source>
        <strain evidence="12 13">NML 120489</strain>
    </source>
</reference>
<keyword evidence="5 9" id="KW-0812">Transmembrane</keyword>
<dbReference type="InterPro" id="IPR013556">
    <property type="entry name" value="Flag_M-ring_C"/>
</dbReference>
<keyword evidence="12" id="KW-0966">Cell projection</keyword>
<evidence type="ECO:0000259" key="11">
    <source>
        <dbReference type="Pfam" id="PF08345"/>
    </source>
</evidence>
<dbReference type="GO" id="GO:0005886">
    <property type="term" value="C:plasma membrane"/>
    <property type="evidence" value="ECO:0007669"/>
    <property type="project" value="UniProtKB-SubCell"/>
</dbReference>
<feature type="domain" description="Flagellar M-ring C-terminal" evidence="11">
    <location>
        <begin position="253"/>
        <end position="413"/>
    </location>
</feature>
<dbReference type="GO" id="GO:0003774">
    <property type="term" value="F:cytoskeletal motor activity"/>
    <property type="evidence" value="ECO:0007669"/>
    <property type="project" value="InterPro"/>
</dbReference>
<keyword evidence="6 9" id="KW-1133">Transmembrane helix</keyword>
<evidence type="ECO:0000256" key="4">
    <source>
        <dbReference type="ARBA" id="ARBA00022475"/>
    </source>
</evidence>
<evidence type="ECO:0000256" key="3">
    <source>
        <dbReference type="ARBA" id="ARBA00007971"/>
    </source>
</evidence>
<dbReference type="GeneID" id="93301477"/>
<dbReference type="AlphaFoldDB" id="A0A1E3AI53"/>
<name>A0A1E3AI53_9FIRM</name>
<evidence type="ECO:0000256" key="1">
    <source>
        <dbReference type="ARBA" id="ARBA00004117"/>
    </source>
</evidence>
<comment type="similarity">
    <text evidence="3">Belongs to the FliF family.</text>
</comment>
<evidence type="ECO:0000256" key="7">
    <source>
        <dbReference type="ARBA" id="ARBA00023136"/>
    </source>
</evidence>
<dbReference type="PANTHER" id="PTHR30046:SF0">
    <property type="entry name" value="FLAGELLAR M-RING PROTEIN"/>
    <property type="match status" value="1"/>
</dbReference>
<dbReference type="PANTHER" id="PTHR30046">
    <property type="entry name" value="FLAGELLAR M-RING PROTEIN"/>
    <property type="match status" value="1"/>
</dbReference>
<dbReference type="RefSeq" id="WP_069159103.1">
    <property type="nucleotide sequence ID" value="NZ_DBFYTC010000235.1"/>
</dbReference>
<dbReference type="Gene3D" id="3.30.300.30">
    <property type="match status" value="1"/>
</dbReference>
<evidence type="ECO:0000256" key="5">
    <source>
        <dbReference type="ARBA" id="ARBA00022692"/>
    </source>
</evidence>
<dbReference type="EMBL" id="MCGI01000006">
    <property type="protein sequence ID" value="ODM08289.1"/>
    <property type="molecule type" value="Genomic_DNA"/>
</dbReference>
<evidence type="ECO:0000256" key="2">
    <source>
        <dbReference type="ARBA" id="ARBA00004651"/>
    </source>
</evidence>
<dbReference type="InterPro" id="IPR000067">
    <property type="entry name" value="FlgMring_FliF"/>
</dbReference>
<evidence type="ECO:0000256" key="9">
    <source>
        <dbReference type="SAM" id="Phobius"/>
    </source>
</evidence>
<evidence type="ECO:0000313" key="13">
    <source>
        <dbReference type="Proteomes" id="UP000095003"/>
    </source>
</evidence>
<dbReference type="InterPro" id="IPR043427">
    <property type="entry name" value="YscJ/FliF"/>
</dbReference>
<evidence type="ECO:0000256" key="8">
    <source>
        <dbReference type="ARBA" id="ARBA00023143"/>
    </source>
</evidence>
<dbReference type="GO" id="GO:0071973">
    <property type="term" value="P:bacterial-type flagellum-dependent cell motility"/>
    <property type="evidence" value="ECO:0007669"/>
    <property type="project" value="InterPro"/>
</dbReference>
<dbReference type="GO" id="GO:0009431">
    <property type="term" value="C:bacterial-type flagellum basal body, MS ring"/>
    <property type="evidence" value="ECO:0007669"/>
    <property type="project" value="InterPro"/>
</dbReference>
<gene>
    <name evidence="12" type="primary">fliF_1</name>
    <name evidence="12" type="ORF">BEH84_05614</name>
</gene>
<proteinExistence type="inferred from homology"/>
<feature type="transmembrane region" description="Helical" evidence="9">
    <location>
        <begin position="439"/>
        <end position="461"/>
    </location>
</feature>
<feature type="transmembrane region" description="Helical" evidence="9">
    <location>
        <begin position="24"/>
        <end position="43"/>
    </location>
</feature>
<dbReference type="Proteomes" id="UP000095003">
    <property type="component" value="Unassembled WGS sequence"/>
</dbReference>
<keyword evidence="12" id="KW-0282">Flagellum</keyword>
<keyword evidence="4" id="KW-1003">Cell membrane</keyword>
<feature type="domain" description="Flagellar M-ring N-terminal" evidence="10">
    <location>
        <begin position="44"/>
        <end position="216"/>
    </location>
</feature>
<keyword evidence="7 9" id="KW-0472">Membrane</keyword>
<organism evidence="12 13">
    <name type="scientific">Eisenbergiella tayi</name>
    <dbReference type="NCBI Taxonomy" id="1432052"/>
    <lineage>
        <taxon>Bacteria</taxon>
        <taxon>Bacillati</taxon>
        <taxon>Bacillota</taxon>
        <taxon>Clostridia</taxon>
        <taxon>Lachnospirales</taxon>
        <taxon>Lachnospiraceae</taxon>
        <taxon>Eisenbergiella</taxon>
    </lineage>
</organism>
<dbReference type="InterPro" id="IPR045851">
    <property type="entry name" value="AMP-bd_C_sf"/>
</dbReference>
<keyword evidence="8" id="KW-0975">Bacterial flagellum</keyword>
<dbReference type="InterPro" id="IPR006182">
    <property type="entry name" value="FliF_N_dom"/>
</dbReference>
<keyword evidence="12" id="KW-0969">Cilium</keyword>
<dbReference type="Pfam" id="PF08345">
    <property type="entry name" value="YscJ_FliF_C"/>
    <property type="match status" value="1"/>
</dbReference>
<dbReference type="NCBIfam" id="TIGR00206">
    <property type="entry name" value="fliF"/>
    <property type="match status" value="1"/>
</dbReference>
<accession>A0A1E3AI53</accession>
<evidence type="ECO:0000256" key="6">
    <source>
        <dbReference type="ARBA" id="ARBA00022989"/>
    </source>
</evidence>
<sequence length="533" mass="57048">MNVKEIIPKIKEAAAKVSTKSRRAILIGGAAVLVFAVVFAVLINRKDYTVLYSAVNAEEATEIVSKLQESGVAYQYKDNGDVLVDKKQVDKVRAQLAQEGYPKSGFSYGIFIDNAGGMTTDSDKQTYKLYDLQNRIGATIGLFDGVKDAKVTIALGEKQRYVLQEDSDNGSSASVVVIMKDGGSPTSEQAAAIQRLVAGSVAGMDMDKVSVFDGNGLEITSSLQKAEGEENGSGEELARIVEGQITGKVMNLLGAVYGPENVRVSVKCRINMEKLIRETLTYSTPDKIDETDKTGIVSKENVSEQTSDGVAGVGGVAGAETNADVTQYAGNTGTAGTNSYYSSEATREYVINQVKEQGQVPAGAVEDLTISVAVNGKDLGDLTMNQLKALIGNAAGIAAEAQNEKIAVVSAPFYRGEGGSMQTVNPLESLMEELSRNPFILLIAAGIILIIILLVVLILVIRWRRKKKRKKAANIQEIPVVAVMPDNNPEITKIQNEKAQGLREDIRDFTDQNPEISAQLLKSWLNGGGENGG</sequence>
<evidence type="ECO:0000259" key="10">
    <source>
        <dbReference type="Pfam" id="PF01514"/>
    </source>
</evidence>
<evidence type="ECO:0000313" key="12">
    <source>
        <dbReference type="EMBL" id="ODM08289.1"/>
    </source>
</evidence>